<dbReference type="InterPro" id="IPR044150">
    <property type="entry name" value="HDAC_classIV"/>
</dbReference>
<gene>
    <name evidence="3" type="ORF">IV203_013644</name>
</gene>
<dbReference type="GO" id="GO:0004407">
    <property type="term" value="F:histone deacetylase activity"/>
    <property type="evidence" value="ECO:0007669"/>
    <property type="project" value="InterPro"/>
</dbReference>
<dbReference type="InterPro" id="IPR023801">
    <property type="entry name" value="His_deacetylse_dom"/>
</dbReference>
<accession>A0A9K3QA96</accession>
<keyword evidence="4" id="KW-1185">Reference proteome</keyword>
<dbReference type="Proteomes" id="UP000693970">
    <property type="component" value="Unassembled WGS sequence"/>
</dbReference>
<evidence type="ECO:0000259" key="2">
    <source>
        <dbReference type="Pfam" id="PF00850"/>
    </source>
</evidence>
<reference evidence="3" key="1">
    <citation type="journal article" date="2021" name="Sci. Rep.">
        <title>Diploid genomic architecture of Nitzschia inconspicua, an elite biomass production diatom.</title>
        <authorList>
            <person name="Oliver A."/>
            <person name="Podell S."/>
            <person name="Pinowska A."/>
            <person name="Traller J.C."/>
            <person name="Smith S.R."/>
            <person name="McClure R."/>
            <person name="Beliaev A."/>
            <person name="Bohutskyi P."/>
            <person name="Hill E.A."/>
            <person name="Rabines A."/>
            <person name="Zheng H."/>
            <person name="Allen L.Z."/>
            <person name="Kuo A."/>
            <person name="Grigoriev I.V."/>
            <person name="Allen A.E."/>
            <person name="Hazlebeck D."/>
            <person name="Allen E.E."/>
        </authorList>
    </citation>
    <scope>NUCLEOTIDE SEQUENCE</scope>
    <source>
        <strain evidence="3">Hildebrandi</strain>
    </source>
</reference>
<evidence type="ECO:0000256" key="1">
    <source>
        <dbReference type="ARBA" id="ARBA00022801"/>
    </source>
</evidence>
<evidence type="ECO:0000313" key="3">
    <source>
        <dbReference type="EMBL" id="KAG7374549.1"/>
    </source>
</evidence>
<keyword evidence="1" id="KW-0378">Hydrolase</keyword>
<dbReference type="AlphaFoldDB" id="A0A9K3QA96"/>
<name>A0A9K3QA96_9STRA</name>
<dbReference type="GO" id="GO:0016787">
    <property type="term" value="F:hydrolase activity"/>
    <property type="evidence" value="ECO:0007669"/>
    <property type="project" value="UniProtKB-KW"/>
</dbReference>
<dbReference type="EMBL" id="JAGRRH010000001">
    <property type="protein sequence ID" value="KAG7374549.1"/>
    <property type="molecule type" value="Genomic_DNA"/>
</dbReference>
<comment type="caution">
    <text evidence="3">The sequence shown here is derived from an EMBL/GenBank/DDBJ whole genome shotgun (WGS) entry which is preliminary data.</text>
</comment>
<dbReference type="PANTHER" id="PTHR10625:SF19">
    <property type="entry name" value="HISTONE DEACETYLASE 12"/>
    <property type="match status" value="1"/>
</dbReference>
<dbReference type="OrthoDB" id="437693at2759"/>
<evidence type="ECO:0000313" key="4">
    <source>
        <dbReference type="Proteomes" id="UP000693970"/>
    </source>
</evidence>
<reference evidence="3" key="2">
    <citation type="submission" date="2021-04" db="EMBL/GenBank/DDBJ databases">
        <authorList>
            <person name="Podell S."/>
        </authorList>
    </citation>
    <scope>NUCLEOTIDE SEQUENCE</scope>
    <source>
        <strain evidence="3">Hildebrandi</strain>
    </source>
</reference>
<organism evidence="3 4">
    <name type="scientific">Nitzschia inconspicua</name>
    <dbReference type="NCBI Taxonomy" id="303405"/>
    <lineage>
        <taxon>Eukaryota</taxon>
        <taxon>Sar</taxon>
        <taxon>Stramenopiles</taxon>
        <taxon>Ochrophyta</taxon>
        <taxon>Bacillariophyta</taxon>
        <taxon>Bacillariophyceae</taxon>
        <taxon>Bacillariophycidae</taxon>
        <taxon>Bacillariales</taxon>
        <taxon>Bacillariaceae</taxon>
        <taxon>Nitzschia</taxon>
    </lineage>
</organism>
<proteinExistence type="predicted"/>
<protein>
    <submittedName>
        <fullName evidence="3">Deacetylase</fullName>
    </submittedName>
</protein>
<dbReference type="PANTHER" id="PTHR10625">
    <property type="entry name" value="HISTONE DEACETYLASE HDAC1-RELATED"/>
    <property type="match status" value="1"/>
</dbReference>
<dbReference type="Pfam" id="PF00850">
    <property type="entry name" value="Hist_deacetyl"/>
    <property type="match status" value="1"/>
</dbReference>
<sequence length="508" mass="56794">MASSINRSKKMPYRLLSLRTSSLMLWLTMQRSSAFLYKPVSTILRCYPRLGSMSFHSSFSGSDSTLSVPTPQSRHFPMENSCYLESFGLKTSRFGLDPFQNKLACPIVYHEQYSFPGWPENHTFPMDKFARIAHILKSTTHLVDDTPRLLVQNEEDFFRPLDFDDIPVEEWLCSIIDPDFVHRFLNGMLTTEEARRIGFREQTARPELIQRTVLEVAGTVLTAQLAFHFGVAANLAGGTHHAHPLGGAGYTILNDLAVTANFLTDKRLHGGSTPGINRVLVIDCDVHQGDGTAKFSTLWGDDRLATLSIHCASNYPQDKANSTYDIGLRDKCGDSEYMEILKRCVETALVEVEPDFVLYDGGVDVYEHDKLGRLSLTENGIRLRDRFVVEKCVSLGIPVAAVVGGGYDKDVDALARRHAIVHEECSRVWREYRMLGYRQARSLVAVSFGRIVCAKAQDPTPKKHIEMRIVARSEAQINRTCIQGEKALTGSLPDIGQEGCLDLGETNA</sequence>
<dbReference type="CDD" id="cd09993">
    <property type="entry name" value="HDAC_classIV"/>
    <property type="match status" value="1"/>
</dbReference>
<feature type="domain" description="Histone deacetylase" evidence="2">
    <location>
        <begin position="171"/>
        <end position="413"/>
    </location>
</feature>
<dbReference type="GO" id="GO:0040029">
    <property type="term" value="P:epigenetic regulation of gene expression"/>
    <property type="evidence" value="ECO:0007669"/>
    <property type="project" value="TreeGrafter"/>
</dbReference>